<dbReference type="Proteomes" id="UP001209878">
    <property type="component" value="Unassembled WGS sequence"/>
</dbReference>
<sequence length="358" mass="40915">MKCYVTTEPFPRSGHRIVVDDGNLYSIGGYNPDFWEVPNDGDTYYPLFRELWKFNFANRKWTRLKTNGFMPVELASHTALLHGSNLMLFGGTGVPFGEAACNNLHICNLNSLIWQHVACEGEPPIRLYGHSMTIVGQYLYVFGGTTGWEYNADLHRLDMSRWVWEVVKANNEPPDGRYRHEVACHARKLYVFGGGRSAASYTFKKIPVFEIDTDTWHHYSCMPDTVHEFPAARRCHSCVQLQHDVYMCGGYDGETIFGDFWALDLLTLQWRRLHTDLPQPIYFHSAAVTTSGCMVVCGGVTKIDDKRTSKVYTVWLKVPKLKELCWQLLTQALPDMDQIPQKHLLEIGVPNDLLGRLS</sequence>
<comment type="similarity">
    <text evidence="3">Belongs to the KLHDC10 family.</text>
</comment>
<organism evidence="5 6">
    <name type="scientific">Ridgeia piscesae</name>
    <name type="common">Tubeworm</name>
    <dbReference type="NCBI Taxonomy" id="27915"/>
    <lineage>
        <taxon>Eukaryota</taxon>
        <taxon>Metazoa</taxon>
        <taxon>Spiralia</taxon>
        <taxon>Lophotrochozoa</taxon>
        <taxon>Annelida</taxon>
        <taxon>Polychaeta</taxon>
        <taxon>Sedentaria</taxon>
        <taxon>Canalipalpata</taxon>
        <taxon>Sabellida</taxon>
        <taxon>Siboglinidae</taxon>
        <taxon>Ridgeia</taxon>
    </lineage>
</organism>
<dbReference type="SUPFAM" id="SSF117281">
    <property type="entry name" value="Kelch motif"/>
    <property type="match status" value="1"/>
</dbReference>
<gene>
    <name evidence="5" type="ORF">NP493_1318g00003</name>
</gene>
<dbReference type="EMBL" id="JAODUO010001318">
    <property type="protein sequence ID" value="KAK2166488.1"/>
    <property type="molecule type" value="Genomic_DNA"/>
</dbReference>
<evidence type="ECO:0000313" key="6">
    <source>
        <dbReference type="Proteomes" id="UP001209878"/>
    </source>
</evidence>
<dbReference type="Pfam" id="PF01344">
    <property type="entry name" value="Kelch_1"/>
    <property type="match status" value="1"/>
</dbReference>
<keyword evidence="1" id="KW-0880">Kelch repeat</keyword>
<protein>
    <recommendedName>
        <fullName evidence="4">Kelch domain-containing protein 10</fullName>
    </recommendedName>
</protein>
<dbReference type="GO" id="GO:0032874">
    <property type="term" value="P:positive regulation of stress-activated MAPK cascade"/>
    <property type="evidence" value="ECO:0007669"/>
    <property type="project" value="TreeGrafter"/>
</dbReference>
<evidence type="ECO:0000256" key="4">
    <source>
        <dbReference type="ARBA" id="ARBA00041041"/>
    </source>
</evidence>
<name>A0AAD9K7I0_RIDPI</name>
<dbReference type="Pfam" id="PF24681">
    <property type="entry name" value="Kelch_KLHDC2_KLHL20_DRC7"/>
    <property type="match status" value="1"/>
</dbReference>
<dbReference type="InterPro" id="IPR011043">
    <property type="entry name" value="Gal_Oxase/kelch_b-propeller"/>
</dbReference>
<dbReference type="PANTHER" id="PTHR46428:SF1">
    <property type="entry name" value="KELCH DOMAIN-CONTAINING PROTEIN 10"/>
    <property type="match status" value="1"/>
</dbReference>
<dbReference type="Gene3D" id="2.120.10.80">
    <property type="entry name" value="Kelch-type beta propeller"/>
    <property type="match status" value="2"/>
</dbReference>
<dbReference type="InterPro" id="IPR006652">
    <property type="entry name" value="Kelch_1"/>
</dbReference>
<dbReference type="InterPro" id="IPR015915">
    <property type="entry name" value="Kelch-typ_b-propeller"/>
</dbReference>
<keyword evidence="2" id="KW-0677">Repeat</keyword>
<dbReference type="SUPFAM" id="SSF50965">
    <property type="entry name" value="Galactose oxidase, central domain"/>
    <property type="match status" value="1"/>
</dbReference>
<proteinExistence type="inferred from homology"/>
<dbReference type="SMART" id="SM00612">
    <property type="entry name" value="Kelch"/>
    <property type="match status" value="2"/>
</dbReference>
<dbReference type="PANTHER" id="PTHR46428">
    <property type="entry name" value="KELCH DOMAIN-CONTAINING PROTEIN 10"/>
    <property type="match status" value="1"/>
</dbReference>
<evidence type="ECO:0000256" key="3">
    <source>
        <dbReference type="ARBA" id="ARBA00038487"/>
    </source>
</evidence>
<comment type="caution">
    <text evidence="5">The sequence shown here is derived from an EMBL/GenBank/DDBJ whole genome shotgun (WGS) entry which is preliminary data.</text>
</comment>
<evidence type="ECO:0000313" key="5">
    <source>
        <dbReference type="EMBL" id="KAK2166488.1"/>
    </source>
</evidence>
<dbReference type="AlphaFoldDB" id="A0AAD9K7I0"/>
<reference evidence="5" key="1">
    <citation type="journal article" date="2023" name="Mol. Biol. Evol.">
        <title>Third-Generation Sequencing Reveals the Adaptive Role of the Epigenome in Three Deep-Sea Polychaetes.</title>
        <authorList>
            <person name="Perez M."/>
            <person name="Aroh O."/>
            <person name="Sun Y."/>
            <person name="Lan Y."/>
            <person name="Juniper S.K."/>
            <person name="Young C.R."/>
            <person name="Angers B."/>
            <person name="Qian P.Y."/>
        </authorList>
    </citation>
    <scope>NUCLEOTIDE SEQUENCE</scope>
    <source>
        <strain evidence="5">R07B-5</strain>
    </source>
</reference>
<evidence type="ECO:0000256" key="1">
    <source>
        <dbReference type="ARBA" id="ARBA00022441"/>
    </source>
</evidence>
<dbReference type="InterPro" id="IPR052125">
    <property type="entry name" value="KLHDC10"/>
</dbReference>
<keyword evidence="6" id="KW-1185">Reference proteome</keyword>
<accession>A0AAD9K7I0</accession>
<evidence type="ECO:0000256" key="2">
    <source>
        <dbReference type="ARBA" id="ARBA00022737"/>
    </source>
</evidence>